<dbReference type="GO" id="GO:0005886">
    <property type="term" value="C:plasma membrane"/>
    <property type="evidence" value="ECO:0007669"/>
    <property type="project" value="UniProtKB-SubCell"/>
</dbReference>
<reference evidence="8 9" key="1">
    <citation type="submission" date="2018-06" db="EMBL/GenBank/DDBJ databases">
        <title>Paenibacillus imtechensis sp. nov.</title>
        <authorList>
            <person name="Pinnaka A.K."/>
            <person name="Singh H."/>
            <person name="Kaur M."/>
        </authorList>
    </citation>
    <scope>NUCLEOTIDE SEQUENCE [LARGE SCALE GENOMIC DNA]</scope>
    <source>
        <strain evidence="8 9">SMB1</strain>
    </source>
</reference>
<accession>A0A2W1L3M9</accession>
<keyword evidence="9" id="KW-1185">Reference proteome</keyword>
<evidence type="ECO:0000259" key="7">
    <source>
        <dbReference type="Pfam" id="PF11728"/>
    </source>
</evidence>
<evidence type="ECO:0000256" key="3">
    <source>
        <dbReference type="ARBA" id="ARBA00022692"/>
    </source>
</evidence>
<evidence type="ECO:0000313" key="9">
    <source>
        <dbReference type="Proteomes" id="UP000249522"/>
    </source>
</evidence>
<keyword evidence="4 6" id="KW-1133">Transmembrane helix</keyword>
<dbReference type="Pfam" id="PF11728">
    <property type="entry name" value="ArAE_1_C"/>
    <property type="match status" value="1"/>
</dbReference>
<evidence type="ECO:0000256" key="1">
    <source>
        <dbReference type="ARBA" id="ARBA00004651"/>
    </source>
</evidence>
<dbReference type="RefSeq" id="WP_111149302.1">
    <property type="nucleotide sequence ID" value="NZ_QKRB01000057.1"/>
</dbReference>
<dbReference type="OrthoDB" id="357521at2"/>
<protein>
    <submittedName>
        <fullName evidence="8">Aromatic acid exporter family protein</fullName>
    </submittedName>
</protein>
<keyword evidence="3 6" id="KW-0812">Transmembrane</keyword>
<evidence type="ECO:0000256" key="2">
    <source>
        <dbReference type="ARBA" id="ARBA00022475"/>
    </source>
</evidence>
<dbReference type="InterPro" id="IPR052984">
    <property type="entry name" value="UPF0421"/>
</dbReference>
<dbReference type="EMBL" id="QKRB01000057">
    <property type="protein sequence ID" value="PZD93633.1"/>
    <property type="molecule type" value="Genomic_DNA"/>
</dbReference>
<keyword evidence="2" id="KW-1003">Cell membrane</keyword>
<keyword evidence="5 6" id="KW-0472">Membrane</keyword>
<evidence type="ECO:0000256" key="6">
    <source>
        <dbReference type="SAM" id="Phobius"/>
    </source>
</evidence>
<dbReference type="PANTHER" id="PTHR40064:SF1">
    <property type="entry name" value="MEMBRANE PROTEIN"/>
    <property type="match status" value="1"/>
</dbReference>
<comment type="subcellular location">
    <subcellularLocation>
        <location evidence="1">Cell membrane</location>
        <topology evidence="1">Multi-pass membrane protein</topology>
    </subcellularLocation>
</comment>
<dbReference type="Gene3D" id="1.20.120.940">
    <property type="entry name" value="Putative aromatic acid exporter, C-terminal domain"/>
    <property type="match status" value="1"/>
</dbReference>
<dbReference type="Pfam" id="PF06081">
    <property type="entry name" value="ArAE_1"/>
    <property type="match status" value="1"/>
</dbReference>
<dbReference type="InterPro" id="IPR021062">
    <property type="entry name" value="ArAE_1_C"/>
</dbReference>
<dbReference type="InterPro" id="IPR038323">
    <property type="entry name" value="ArAE_1_C_sf"/>
</dbReference>
<evidence type="ECO:0000313" key="8">
    <source>
        <dbReference type="EMBL" id="PZD93633.1"/>
    </source>
</evidence>
<name>A0A2W1L3M9_9BACL</name>
<evidence type="ECO:0000256" key="5">
    <source>
        <dbReference type="ARBA" id="ARBA00023136"/>
    </source>
</evidence>
<dbReference type="Proteomes" id="UP000249522">
    <property type="component" value="Unassembled WGS sequence"/>
</dbReference>
<gene>
    <name evidence="8" type="ORF">DNH61_23750</name>
</gene>
<feature type="transmembrane region" description="Helical" evidence="6">
    <location>
        <begin position="49"/>
        <end position="72"/>
    </location>
</feature>
<dbReference type="AlphaFoldDB" id="A0A2W1L3M9"/>
<proteinExistence type="predicted"/>
<sequence length="323" mass="36998">MGIRVIKTALAAVAAIYTAQYFNLDPPLSAGLLAILGVEVTRMKGLHTVFARFTASVLGLLLGSAIFLMFGFEYWSASLFVLIVFPVLAKLNLKDGIVTSSVIVFHVFGKEEVTVQLLLNEVWLLLTGLGWATVINLIYMPREDRPLQQIKSRAEQLLAEIFQELGATLRNPSHLWTGGQLLEVEQAIEQGRRYAEMSRENRFWYHPAYWTTYFEMRSQQFDMVQHMVEILASVYEKQPQGDLIADMLDHLSEDIKSDVYTGNAERELYELEDRFRSMELPQSREEFEVRAALLQLCRELERYLAIAKRFKKKEAAKHPVSIS</sequence>
<feature type="transmembrane region" description="Helical" evidence="6">
    <location>
        <begin position="122"/>
        <end position="139"/>
    </location>
</feature>
<feature type="domain" description="Putative aromatic acid exporter C-terminal" evidence="7">
    <location>
        <begin position="145"/>
        <end position="306"/>
    </location>
</feature>
<organism evidence="8 9">
    <name type="scientific">Paenibacillus sambharensis</name>
    <dbReference type="NCBI Taxonomy" id="1803190"/>
    <lineage>
        <taxon>Bacteria</taxon>
        <taxon>Bacillati</taxon>
        <taxon>Bacillota</taxon>
        <taxon>Bacilli</taxon>
        <taxon>Bacillales</taxon>
        <taxon>Paenibacillaceae</taxon>
        <taxon>Paenibacillus</taxon>
    </lineage>
</organism>
<comment type="caution">
    <text evidence="8">The sequence shown here is derived from an EMBL/GenBank/DDBJ whole genome shotgun (WGS) entry which is preliminary data.</text>
</comment>
<evidence type="ECO:0000256" key="4">
    <source>
        <dbReference type="ARBA" id="ARBA00022989"/>
    </source>
</evidence>
<dbReference type="PANTHER" id="PTHR40064">
    <property type="entry name" value="MEMBRANE PROTEIN-RELATED"/>
    <property type="match status" value="1"/>
</dbReference>
<dbReference type="InterPro" id="IPR010343">
    <property type="entry name" value="ArAE_1"/>
</dbReference>